<evidence type="ECO:0000313" key="3">
    <source>
        <dbReference type="Proteomes" id="UP000002195"/>
    </source>
</evidence>
<dbReference type="dictyBase" id="DDB_G0275383"/>
<dbReference type="KEGG" id="ddi:DDB_G0275383"/>
<dbReference type="AlphaFoldDB" id="Q553P4"/>
<dbReference type="PaxDb" id="44689-DDB0266977"/>
<evidence type="ECO:0000256" key="1">
    <source>
        <dbReference type="SAM" id="Phobius"/>
    </source>
</evidence>
<reference evidence="2 3" key="1">
    <citation type="journal article" date="2005" name="Nature">
        <title>The genome of the social amoeba Dictyostelium discoideum.</title>
        <authorList>
            <consortium name="The Dictyostelium discoideum Sequencing Consortium"/>
            <person name="Eichinger L."/>
            <person name="Pachebat J.A."/>
            <person name="Glockner G."/>
            <person name="Rajandream M.A."/>
            <person name="Sucgang R."/>
            <person name="Berriman M."/>
            <person name="Song J."/>
            <person name="Olsen R."/>
            <person name="Szafranski K."/>
            <person name="Xu Q."/>
            <person name="Tunggal B."/>
            <person name="Kummerfeld S."/>
            <person name="Madera M."/>
            <person name="Konfortov B.A."/>
            <person name="Rivero F."/>
            <person name="Bankier A.T."/>
            <person name="Lehmann R."/>
            <person name="Hamlin N."/>
            <person name="Davies R."/>
            <person name="Gaudet P."/>
            <person name="Fey P."/>
            <person name="Pilcher K."/>
            <person name="Chen G."/>
            <person name="Saunders D."/>
            <person name="Sodergren E."/>
            <person name="Davis P."/>
            <person name="Kerhornou A."/>
            <person name="Nie X."/>
            <person name="Hall N."/>
            <person name="Anjard C."/>
            <person name="Hemphill L."/>
            <person name="Bason N."/>
            <person name="Farbrother P."/>
            <person name="Desany B."/>
            <person name="Just E."/>
            <person name="Morio T."/>
            <person name="Rost R."/>
            <person name="Churcher C."/>
            <person name="Cooper J."/>
            <person name="Haydock S."/>
            <person name="van Driessche N."/>
            <person name="Cronin A."/>
            <person name="Goodhead I."/>
            <person name="Muzny D."/>
            <person name="Mourier T."/>
            <person name="Pain A."/>
            <person name="Lu M."/>
            <person name="Harper D."/>
            <person name="Lindsay R."/>
            <person name="Hauser H."/>
            <person name="James K."/>
            <person name="Quiles M."/>
            <person name="Madan Babu M."/>
            <person name="Saito T."/>
            <person name="Buchrieser C."/>
            <person name="Wardroper A."/>
            <person name="Felder M."/>
            <person name="Thangavelu M."/>
            <person name="Johnson D."/>
            <person name="Knights A."/>
            <person name="Loulseged H."/>
            <person name="Mungall K."/>
            <person name="Oliver K."/>
            <person name="Price C."/>
            <person name="Quail M.A."/>
            <person name="Urushihara H."/>
            <person name="Hernandez J."/>
            <person name="Rabbinowitsch E."/>
            <person name="Steffen D."/>
            <person name="Sanders M."/>
            <person name="Ma J."/>
            <person name="Kohara Y."/>
            <person name="Sharp S."/>
            <person name="Simmonds M."/>
            <person name="Spiegler S."/>
            <person name="Tivey A."/>
            <person name="Sugano S."/>
            <person name="White B."/>
            <person name="Walker D."/>
            <person name="Woodward J."/>
            <person name="Winckler T."/>
            <person name="Tanaka Y."/>
            <person name="Shaulsky G."/>
            <person name="Schleicher M."/>
            <person name="Weinstock G."/>
            <person name="Rosenthal A."/>
            <person name="Cox E.C."/>
            <person name="Chisholm R.L."/>
            <person name="Gibbs R."/>
            <person name="Loomis W.F."/>
            <person name="Platzer M."/>
            <person name="Kay R.R."/>
            <person name="Williams J."/>
            <person name="Dear P.H."/>
            <person name="Noegel A.A."/>
            <person name="Barrell B."/>
            <person name="Kuspa A."/>
        </authorList>
    </citation>
    <scope>NUCLEOTIDE SEQUENCE [LARGE SCALE GENOMIC DNA]</scope>
    <source>
        <strain evidence="2 3">AX4</strain>
    </source>
</reference>
<dbReference type="eggNOG" id="ENOG502RIFI">
    <property type="taxonomic scope" value="Eukaryota"/>
</dbReference>
<organism evidence="2 3">
    <name type="scientific">Dictyostelium discoideum</name>
    <name type="common">Social amoeba</name>
    <dbReference type="NCBI Taxonomy" id="44689"/>
    <lineage>
        <taxon>Eukaryota</taxon>
        <taxon>Amoebozoa</taxon>
        <taxon>Evosea</taxon>
        <taxon>Eumycetozoa</taxon>
        <taxon>Dictyostelia</taxon>
        <taxon>Dictyosteliales</taxon>
        <taxon>Dictyosteliaceae</taxon>
        <taxon>Dictyostelium</taxon>
    </lineage>
</organism>
<proteinExistence type="predicted"/>
<dbReference type="Proteomes" id="UP000002195">
    <property type="component" value="Unassembled WGS sequence"/>
</dbReference>
<comment type="caution">
    <text evidence="2">The sequence shown here is derived from an EMBL/GenBank/DDBJ whole genome shotgun (WGS) entry which is preliminary data.</text>
</comment>
<evidence type="ECO:0000313" key="2">
    <source>
        <dbReference type="EMBL" id="EAL69757.1"/>
    </source>
</evidence>
<dbReference type="OMA" id="IYWPFLV"/>
<dbReference type="TCDB" id="8.A.73.1.4">
    <property type="family name" value="the mitochondrial atp synthase stress-responsive protein (masp) family"/>
</dbReference>
<accession>Q553P4</accession>
<dbReference type="InterPro" id="IPR052867">
    <property type="entry name" value="ATP_Synthase_Subunit_6"/>
</dbReference>
<dbReference type="PANTHER" id="PTHR34565:SF1">
    <property type="entry name" value="TRANSMEMBRANE PROTEIN"/>
    <property type="match status" value="1"/>
</dbReference>
<dbReference type="RefSeq" id="XP_643702.1">
    <property type="nucleotide sequence ID" value="XM_638610.1"/>
</dbReference>
<dbReference type="InParanoid" id="Q553P4"/>
<keyword evidence="3" id="KW-1185">Reference proteome</keyword>
<dbReference type="GO" id="GO:0048870">
    <property type="term" value="P:cell motility"/>
    <property type="evidence" value="ECO:0000316"/>
    <property type="project" value="dictyBase"/>
</dbReference>
<gene>
    <name evidence="2" type="ORF">DDB_G0275383</name>
</gene>
<keyword evidence="1 2" id="KW-0812">Transmembrane</keyword>
<protein>
    <submittedName>
        <fullName evidence="2">Transmembrane protein</fullName>
    </submittedName>
</protein>
<dbReference type="GeneID" id="8619971"/>
<dbReference type="VEuPathDB" id="AmoebaDB:DDB_G0275383"/>
<keyword evidence="1" id="KW-0472">Membrane</keyword>
<feature type="transmembrane region" description="Helical" evidence="1">
    <location>
        <begin position="16"/>
        <end position="34"/>
    </location>
</feature>
<dbReference type="EMBL" id="AAFI02000013">
    <property type="protein sequence ID" value="EAL69757.1"/>
    <property type="molecule type" value="Genomic_DNA"/>
</dbReference>
<dbReference type="HOGENOM" id="CLU_2799315_0_0_1"/>
<dbReference type="PANTHER" id="PTHR34565">
    <property type="entry name" value="TRANSMEMBRANE PROTEIN"/>
    <property type="match status" value="1"/>
</dbReference>
<keyword evidence="1" id="KW-1133">Transmembrane helix</keyword>
<name>Q553P4_DICDI</name>
<sequence>MKVQPFSQFLAQQGKIYWPFLVGAGAWALIITKVHMGITEENKANSYYWKKVQAIRNPGSHSHGHGHH</sequence>